<accession>A0AAD6KJ91</accession>
<organism evidence="1 2">
    <name type="scientific">Salix udensis</name>
    <dbReference type="NCBI Taxonomy" id="889485"/>
    <lineage>
        <taxon>Eukaryota</taxon>
        <taxon>Viridiplantae</taxon>
        <taxon>Streptophyta</taxon>
        <taxon>Embryophyta</taxon>
        <taxon>Tracheophyta</taxon>
        <taxon>Spermatophyta</taxon>
        <taxon>Magnoliopsida</taxon>
        <taxon>eudicotyledons</taxon>
        <taxon>Gunneridae</taxon>
        <taxon>Pentapetalae</taxon>
        <taxon>rosids</taxon>
        <taxon>fabids</taxon>
        <taxon>Malpighiales</taxon>
        <taxon>Salicaceae</taxon>
        <taxon>Saliceae</taxon>
        <taxon>Salix</taxon>
    </lineage>
</organism>
<dbReference type="Proteomes" id="UP001162972">
    <property type="component" value="Chromosome 16"/>
</dbReference>
<name>A0AAD6KJ91_9ROSI</name>
<keyword evidence="2" id="KW-1185">Reference proteome</keyword>
<reference evidence="1 2" key="1">
    <citation type="journal article" date="2023" name="Int. J. Mol. Sci.">
        <title>De Novo Assembly and Annotation of 11 Diverse Shrub Willow (Salix) Genomes Reveals Novel Gene Organization in Sex-Linked Regions.</title>
        <authorList>
            <person name="Hyden B."/>
            <person name="Feng K."/>
            <person name="Yates T.B."/>
            <person name="Jawdy S."/>
            <person name="Cereghino C."/>
            <person name="Smart L.B."/>
            <person name="Muchero W."/>
        </authorList>
    </citation>
    <scope>NUCLEOTIDE SEQUENCE [LARGE SCALE GENOMIC DNA]</scope>
    <source>
        <tissue evidence="1">Shoot tip</tissue>
    </source>
</reference>
<gene>
    <name evidence="1" type="ORF">OIU84_025086</name>
</gene>
<sequence length="74" mass="8762">MLLLLSGRIPTRKFICKDLQLWEVEDLRSRNGQLNILLNYHGFISQRFTINAAPTRKYIYCQPVESHIHHEDLP</sequence>
<dbReference type="AlphaFoldDB" id="A0AAD6KJ91"/>
<evidence type="ECO:0000313" key="2">
    <source>
        <dbReference type="Proteomes" id="UP001162972"/>
    </source>
</evidence>
<dbReference type="PANTHER" id="PTHR35707">
    <property type="entry name" value="OS06G0608100 PROTEIN"/>
    <property type="match status" value="1"/>
</dbReference>
<protein>
    <submittedName>
        <fullName evidence="1">Uncharacterized protein</fullName>
    </submittedName>
</protein>
<comment type="caution">
    <text evidence="1">The sequence shown here is derived from an EMBL/GenBank/DDBJ whole genome shotgun (WGS) entry which is preliminary data.</text>
</comment>
<proteinExistence type="predicted"/>
<dbReference type="EMBL" id="JAPFFJ010000006">
    <property type="protein sequence ID" value="KAJ6424233.1"/>
    <property type="molecule type" value="Genomic_DNA"/>
</dbReference>
<evidence type="ECO:0000313" key="1">
    <source>
        <dbReference type="EMBL" id="KAJ6424233.1"/>
    </source>
</evidence>
<dbReference type="PANTHER" id="PTHR35707:SF1">
    <property type="entry name" value="SPC7 KINETOCHORE PROTEIN DOMAIN-CONTAINING PROTEIN"/>
    <property type="match status" value="1"/>
</dbReference>